<keyword evidence="2" id="KW-1185">Reference proteome</keyword>
<evidence type="ECO:0000313" key="1">
    <source>
        <dbReference type="EMBL" id="CUT02242.1"/>
    </source>
</evidence>
<organism evidence="1 2">
    <name type="scientific">Kryptobacter tengchongensis</name>
    <dbReference type="NCBI Taxonomy" id="1643429"/>
    <lineage>
        <taxon>Bacteria</taxon>
        <taxon>Pseudomonadati</taxon>
        <taxon>Candidatus Kryptoniota</taxon>
        <taxon>Candidatus Kryptobacter</taxon>
    </lineage>
</organism>
<accession>A0A656D9I7</accession>
<proteinExistence type="predicted"/>
<evidence type="ECO:0000313" key="2">
    <source>
        <dbReference type="Proteomes" id="UP000243065"/>
    </source>
</evidence>
<dbReference type="OrthoDB" id="562953at2"/>
<reference evidence="1 2" key="1">
    <citation type="submission" date="2015-11" db="EMBL/GenBank/DDBJ databases">
        <authorList>
            <person name="Varghese N."/>
        </authorList>
    </citation>
    <scope>NUCLEOTIDE SEQUENCE [LARGE SCALE GENOMIC DNA]</scope>
    <source>
        <strain evidence="1 2">JGI-24</strain>
    </source>
</reference>
<name>A0A656D9I7_KRYT1</name>
<dbReference type="AlphaFoldDB" id="A0A656D9I7"/>
<dbReference type="RefSeq" id="WP_072150471.1">
    <property type="nucleotide sequence ID" value="NZ_CZVU01000046.1"/>
</dbReference>
<dbReference type="EMBL" id="CZVU01000046">
    <property type="protein sequence ID" value="CUT02242.1"/>
    <property type="molecule type" value="Genomic_DNA"/>
</dbReference>
<protein>
    <submittedName>
        <fullName evidence="1">Uncharacterized protein</fullName>
    </submittedName>
</protein>
<sequence>MSKQRKSLNMFHLPAKVIKDRYRLCPKCGNFAHFSLEQFYCVVCGTKMIEECKRCKEPIIYPTSKFCPICGESYLEI</sequence>
<gene>
    <name evidence="1" type="ORF">JGI24_01088</name>
</gene>
<dbReference type="Proteomes" id="UP000243065">
    <property type="component" value="Unassembled WGS sequence"/>
</dbReference>